<comment type="caution">
    <text evidence="2">The sequence shown here is derived from an EMBL/GenBank/DDBJ whole genome shotgun (WGS) entry which is preliminary data.</text>
</comment>
<dbReference type="RefSeq" id="WP_201917698.1">
    <property type="nucleotide sequence ID" value="NZ_BAABAX010000023.1"/>
</dbReference>
<dbReference type="PANTHER" id="PTHR37947">
    <property type="entry name" value="BLL2462 PROTEIN"/>
    <property type="match status" value="1"/>
</dbReference>
<dbReference type="InterPro" id="IPR029062">
    <property type="entry name" value="Class_I_gatase-like"/>
</dbReference>
<dbReference type="EMBL" id="JAERQJ010000002">
    <property type="protein sequence ID" value="MBL0683061.1"/>
    <property type="molecule type" value="Genomic_DNA"/>
</dbReference>
<protein>
    <submittedName>
        <fullName evidence="2">VWA domain-containing protein</fullName>
    </submittedName>
</protein>
<keyword evidence="1" id="KW-0472">Membrane</keyword>
<evidence type="ECO:0000313" key="2">
    <source>
        <dbReference type="EMBL" id="MBL0683061.1"/>
    </source>
</evidence>
<dbReference type="Proteomes" id="UP000651057">
    <property type="component" value="Unassembled WGS sequence"/>
</dbReference>
<accession>A0A936ZVN9</accession>
<evidence type="ECO:0000313" key="3">
    <source>
        <dbReference type="Proteomes" id="UP000651057"/>
    </source>
</evidence>
<gene>
    <name evidence="2" type="ORF">JJQ60_06015</name>
</gene>
<reference evidence="2" key="1">
    <citation type="submission" date="2021-01" db="EMBL/GenBank/DDBJ databases">
        <authorList>
            <person name="Zhong Y.L."/>
        </authorList>
    </citation>
    <scope>NUCLEOTIDE SEQUENCE</scope>
    <source>
        <strain evidence="2">KCTC 23302</strain>
    </source>
</reference>
<organism evidence="2 3">
    <name type="scientific">Aquimarina mytili</name>
    <dbReference type="NCBI Taxonomy" id="874423"/>
    <lineage>
        <taxon>Bacteria</taxon>
        <taxon>Pseudomonadati</taxon>
        <taxon>Bacteroidota</taxon>
        <taxon>Flavobacteriia</taxon>
        <taxon>Flavobacteriales</taxon>
        <taxon>Flavobacteriaceae</taxon>
        <taxon>Aquimarina</taxon>
    </lineage>
</organism>
<feature type="transmembrane region" description="Helical" evidence="1">
    <location>
        <begin position="6"/>
        <end position="26"/>
    </location>
</feature>
<keyword evidence="1" id="KW-0812">Transmembrane</keyword>
<keyword evidence="1" id="KW-1133">Transmembrane helix</keyword>
<name>A0A936ZVN9_9FLAO</name>
<dbReference type="PANTHER" id="PTHR37947:SF1">
    <property type="entry name" value="BLL2462 PROTEIN"/>
    <property type="match status" value="1"/>
</dbReference>
<proteinExistence type="predicted"/>
<evidence type="ECO:0000256" key="1">
    <source>
        <dbReference type="SAM" id="Phobius"/>
    </source>
</evidence>
<dbReference type="AlphaFoldDB" id="A0A936ZVN9"/>
<sequence length="678" mass="78253">MQTETIVLIIIAFIIALMIALFQYLYKAKNRKKNLLFFAFLRFLSVFALLLLLINPTFKQKKYFTQKPTLAVAIDNSSSIKHLGQDQAITSFAKRMEENDDLNDRFSVVYYSFSSELKDSLEYSFDKKQTNISKVLDDLNQIYKNTIAPVVIVTDGNQTYGKDYQYSSVGYEQNVFPVISGDTTAVLDTKIQQLNVNRYAYLKNKFPVEVILNYSGDDNVNTRFVVQSGNSTLYSQPVSFSFQDNSKVINFTLPASTPGVVQYTARLESLANEKNTINNNKAFAVEIIDQKTNVLLISDIVHPDLGAIKKSVESNERRNITIRPPQEARDINLDDYQLVILYQPNSRFREFYEKLKTLRKNYFTITGSKTDWYFLNKIQNKYSQEITRQTEYYLPRFNTNYGAFLLDNIGFEDYPPLIGTFGEVDFNSNYDPLLYRTISGIETDDPLLVTIEDDGIREAVLFGDGLWRWRAQNYLDTKNFIDFDDFFGKLIQYLASNKRKSRLNTISESFYYGNASIKVNAEYFTKNYEFDRRATLRITVKNKDTEVTQTIPMILKNNTYEVDLSSITAGNYDYTVTVAGENISRSGSFTVLEYNVEQQYLNADVTKLKQLATNTNGKSFYIDQIDSLIENLSKDQRYQAIQKSKENVVSLIDWKYLLAIVILLLAVEWFARKYNGLI</sequence>
<keyword evidence="3" id="KW-1185">Reference proteome</keyword>
<dbReference type="SUPFAM" id="SSF52317">
    <property type="entry name" value="Class I glutamine amidotransferase-like"/>
    <property type="match status" value="1"/>
</dbReference>
<feature type="transmembrane region" description="Helical" evidence="1">
    <location>
        <begin position="35"/>
        <end position="54"/>
    </location>
</feature>